<evidence type="ECO:0000313" key="3">
    <source>
        <dbReference type="Proteomes" id="UP000309848"/>
    </source>
</evidence>
<dbReference type="AlphaFoldDB" id="A0A4S1WAN5"/>
<dbReference type="OrthoDB" id="128473at2"/>
<dbReference type="InterPro" id="IPR053812">
    <property type="entry name" value="HTH_Sigma70_ECF-like"/>
</dbReference>
<dbReference type="Pfam" id="PF07638">
    <property type="entry name" value="Sigma70_ECF"/>
    <property type="match status" value="1"/>
</dbReference>
<comment type="caution">
    <text evidence="2">The sequence shown here is derived from an EMBL/GenBank/DDBJ whole genome shotgun (WGS) entry which is preliminary data.</text>
</comment>
<proteinExistence type="predicted"/>
<dbReference type="InterPro" id="IPR011517">
    <property type="entry name" value="RNA_pol_sigma70_ECF-like"/>
</dbReference>
<dbReference type="InterPro" id="IPR036388">
    <property type="entry name" value="WH-like_DNA-bd_sf"/>
</dbReference>
<organism evidence="2 3">
    <name type="scientific">Sphingomonas naasensis</name>
    <dbReference type="NCBI Taxonomy" id="1344951"/>
    <lineage>
        <taxon>Bacteria</taxon>
        <taxon>Pseudomonadati</taxon>
        <taxon>Pseudomonadota</taxon>
        <taxon>Alphaproteobacteria</taxon>
        <taxon>Sphingomonadales</taxon>
        <taxon>Sphingomonadaceae</taxon>
        <taxon>Sphingomonas</taxon>
    </lineage>
</organism>
<feature type="domain" description="RNA polymerase sigma-70 ECF-like HTH" evidence="1">
    <location>
        <begin position="22"/>
        <end position="186"/>
    </location>
</feature>
<protein>
    <submittedName>
        <fullName evidence="2">RNA polymerase subunit sigma</fullName>
    </submittedName>
</protein>
<gene>
    <name evidence="2" type="ORF">E5A74_19815</name>
</gene>
<dbReference type="Proteomes" id="UP000309848">
    <property type="component" value="Unassembled WGS sequence"/>
</dbReference>
<dbReference type="NCBIfam" id="TIGR02999">
    <property type="entry name" value="Sig-70_X6"/>
    <property type="match status" value="1"/>
</dbReference>
<name>A0A4S1WAN5_9SPHN</name>
<sequence>MVAFGESTHSKGGRVVSGAEPGRSEELVRLLYEELRRIAGREHRRAGSPMTLQPTALVGEAYLRMQGRPEWANRAHFLGCAATAMRHVLLDAARARLRAKRNAPMASLTGALATLAAEPAGDAEMVRLGDALTALGRHDPQLAKLVDCRFFAGLDEAETAAVLGVTDRTVRRWWIRARAWIHEEMAER</sequence>
<dbReference type="InterPro" id="IPR013324">
    <property type="entry name" value="RNA_pol_sigma_r3/r4-like"/>
</dbReference>
<reference evidence="2 3" key="1">
    <citation type="submission" date="2019-04" db="EMBL/GenBank/DDBJ databases">
        <title>Sphingomonas psychrotolerans sp. nov., isolated from soil in the Tianshan Mountains, Xinjiang, China.</title>
        <authorList>
            <person name="Luo Y."/>
            <person name="Sheng H."/>
        </authorList>
    </citation>
    <scope>NUCLEOTIDE SEQUENCE [LARGE SCALE GENOMIC DNA]</scope>
    <source>
        <strain evidence="2 3">KIS18-15</strain>
    </source>
</reference>
<keyword evidence="3" id="KW-1185">Reference proteome</keyword>
<dbReference type="EMBL" id="SRXU01000012">
    <property type="protein sequence ID" value="TGX37596.1"/>
    <property type="molecule type" value="Genomic_DNA"/>
</dbReference>
<evidence type="ECO:0000259" key="1">
    <source>
        <dbReference type="Pfam" id="PF07638"/>
    </source>
</evidence>
<accession>A0A4S1WAN5</accession>
<dbReference type="SUPFAM" id="SSF88659">
    <property type="entry name" value="Sigma3 and sigma4 domains of RNA polymerase sigma factors"/>
    <property type="match status" value="1"/>
</dbReference>
<dbReference type="Gene3D" id="1.10.10.10">
    <property type="entry name" value="Winged helix-like DNA-binding domain superfamily/Winged helix DNA-binding domain"/>
    <property type="match status" value="1"/>
</dbReference>
<evidence type="ECO:0000313" key="2">
    <source>
        <dbReference type="EMBL" id="TGX37596.1"/>
    </source>
</evidence>